<feature type="domain" description="RING-type" evidence="9">
    <location>
        <begin position="38"/>
        <end position="76"/>
    </location>
</feature>
<dbReference type="InterPro" id="IPR036322">
    <property type="entry name" value="WD40_repeat_dom_sf"/>
</dbReference>
<dbReference type="InterPro" id="IPR013083">
    <property type="entry name" value="Znf_RING/FYVE/PHD"/>
</dbReference>
<dbReference type="PROSITE" id="PS50089">
    <property type="entry name" value="ZF_RING_2"/>
    <property type="match status" value="1"/>
</dbReference>
<evidence type="ECO:0000256" key="5">
    <source>
        <dbReference type="ARBA" id="ARBA00022833"/>
    </source>
</evidence>
<evidence type="ECO:0000256" key="7">
    <source>
        <dbReference type="PROSITE-ProRule" id="PRU00221"/>
    </source>
</evidence>
<feature type="repeat" description="WD" evidence="7">
    <location>
        <begin position="479"/>
        <end position="519"/>
    </location>
</feature>
<dbReference type="EMBL" id="PZQS01000011">
    <property type="protein sequence ID" value="PVD22461.1"/>
    <property type="molecule type" value="Genomic_DNA"/>
</dbReference>
<dbReference type="Gene3D" id="3.30.40.10">
    <property type="entry name" value="Zinc/RING finger domain, C3HC4 (zinc finger)"/>
    <property type="match status" value="1"/>
</dbReference>
<dbReference type="InterPro" id="IPR042755">
    <property type="entry name" value="COP1"/>
</dbReference>
<dbReference type="SUPFAM" id="SSF50978">
    <property type="entry name" value="WD40 repeat-like"/>
    <property type="match status" value="1"/>
</dbReference>
<organism evidence="10 11">
    <name type="scientific">Pomacea canaliculata</name>
    <name type="common">Golden apple snail</name>
    <dbReference type="NCBI Taxonomy" id="400727"/>
    <lineage>
        <taxon>Eukaryota</taxon>
        <taxon>Metazoa</taxon>
        <taxon>Spiralia</taxon>
        <taxon>Lophotrochozoa</taxon>
        <taxon>Mollusca</taxon>
        <taxon>Gastropoda</taxon>
        <taxon>Caenogastropoda</taxon>
        <taxon>Architaenioglossa</taxon>
        <taxon>Ampullarioidea</taxon>
        <taxon>Ampullariidae</taxon>
        <taxon>Pomacea</taxon>
    </lineage>
</organism>
<dbReference type="OrthoDB" id="273771at2759"/>
<dbReference type="PROSITE" id="PS00518">
    <property type="entry name" value="ZF_RING_1"/>
    <property type="match status" value="1"/>
</dbReference>
<dbReference type="CDD" id="cd16504">
    <property type="entry name" value="RING-HC_COP1"/>
    <property type="match status" value="1"/>
</dbReference>
<dbReference type="PANTHER" id="PTHR44080">
    <property type="entry name" value="E3 UBIQUITIN-PROTEIN LIGASE COP1"/>
    <property type="match status" value="1"/>
</dbReference>
<dbReference type="Pfam" id="PF00400">
    <property type="entry name" value="WD40"/>
    <property type="match status" value="3"/>
</dbReference>
<dbReference type="STRING" id="400727.A0A2T7NMR7"/>
<keyword evidence="3" id="KW-0677">Repeat</keyword>
<dbReference type="SMART" id="SM00320">
    <property type="entry name" value="WD40"/>
    <property type="match status" value="6"/>
</dbReference>
<dbReference type="Proteomes" id="UP000245119">
    <property type="component" value="Linkage Group LG11"/>
</dbReference>
<evidence type="ECO:0000256" key="2">
    <source>
        <dbReference type="ARBA" id="ARBA00022723"/>
    </source>
</evidence>
<dbReference type="PANTHER" id="PTHR44080:SF1">
    <property type="entry name" value="E3 UBIQUITIN-PROTEIN LIGASE COP1"/>
    <property type="match status" value="1"/>
</dbReference>
<evidence type="ECO:0000256" key="8">
    <source>
        <dbReference type="SAM" id="Coils"/>
    </source>
</evidence>
<dbReference type="InterPro" id="IPR001841">
    <property type="entry name" value="Znf_RING"/>
</dbReference>
<dbReference type="PROSITE" id="PS50082">
    <property type="entry name" value="WD_REPEATS_2"/>
    <property type="match status" value="1"/>
</dbReference>
<protein>
    <recommendedName>
        <fullName evidence="9">RING-type domain-containing protein</fullName>
    </recommendedName>
</protein>
<keyword evidence="1 7" id="KW-0853">WD repeat</keyword>
<dbReference type="SUPFAM" id="SSF57850">
    <property type="entry name" value="RING/U-box"/>
    <property type="match status" value="1"/>
</dbReference>
<dbReference type="InterPro" id="IPR001680">
    <property type="entry name" value="WD40_rpt"/>
</dbReference>
<evidence type="ECO:0000256" key="1">
    <source>
        <dbReference type="ARBA" id="ARBA00022574"/>
    </source>
</evidence>
<keyword evidence="5" id="KW-0862">Zinc</keyword>
<dbReference type="Pfam" id="PF13923">
    <property type="entry name" value="zf-C3HC4_2"/>
    <property type="match status" value="1"/>
</dbReference>
<name>A0A2T7NMR7_POMCA</name>
<reference evidence="10 11" key="1">
    <citation type="submission" date="2018-04" db="EMBL/GenBank/DDBJ databases">
        <title>The genome of golden apple snail Pomacea canaliculata provides insight into stress tolerance and invasive adaptation.</title>
        <authorList>
            <person name="Liu C."/>
            <person name="Liu B."/>
            <person name="Ren Y."/>
            <person name="Zhang Y."/>
            <person name="Wang H."/>
            <person name="Li S."/>
            <person name="Jiang F."/>
            <person name="Yin L."/>
            <person name="Zhang G."/>
            <person name="Qian W."/>
            <person name="Fan W."/>
        </authorList>
    </citation>
    <scope>NUCLEOTIDE SEQUENCE [LARGE SCALE GENOMIC DNA]</scope>
    <source>
        <strain evidence="10">SZHN2017</strain>
        <tissue evidence="10">Muscle</tissue>
    </source>
</reference>
<dbReference type="PROSITE" id="PS00678">
    <property type="entry name" value="WD_REPEATS_1"/>
    <property type="match status" value="1"/>
</dbReference>
<keyword evidence="2" id="KW-0479">Metal-binding</keyword>
<dbReference type="Gene3D" id="2.130.10.10">
    <property type="entry name" value="YVTN repeat-like/Quinoprotein amine dehydrogenase"/>
    <property type="match status" value="2"/>
</dbReference>
<sequence>MAGRTQVVSTRRRKKPQTASVLGGIKGTYEDRDNDYVCPVCFDVIDEAHMTKCGHSFCYKCIKQSLEKSNRCPKCNYVIENPDQVYPNFSLNELILKFKGKQTEKKRKTERTTGSSLAELVELLSDDIDLSNVNFLLEVLASKKQKLEADGQFAESCILKEFLQQVRQRKQTQLDQLMREISILDADCQAVEDRLKEQHLKLTSCPDHLVPNGFEPPQPATILDVACDEGFNSSPKVSVPSQAVEDRLLSVTKASGLTSYSQPPYLQTSLASRRKKISQHFEDLEQCYLTIRTSGLKPGPEGSGQGLDEFTNCLSKFTRYSSFRPLATLSYAVDHFNGGSSIVSSIEFDRDSEFFAIAGVTKKIKVYEYDTVIKDAVDIHYPIIEMVCQSKISCVGWSSYHKGGLASSDYEGTVTLWDANTVKLWSCNVDHSIASLEAKANVCCVKFNPESRFHLAFGSADHCVHYYDLRQTRQAVGVFRGHKKAVSYVKFLSSEEIVSASTDSQLKLWDLKRPNSICTFTGHTNEKNFVGLATDGDYVSCGSENNSLYLYYKGLSKHIMTYKFDTVRSVLEKERKDDDSSEFVSAVTWKPGANVLVAANSQGTVKVLEIV</sequence>
<dbReference type="InterPro" id="IPR019775">
    <property type="entry name" value="WD40_repeat_CS"/>
</dbReference>
<keyword evidence="11" id="KW-1185">Reference proteome</keyword>
<evidence type="ECO:0000256" key="6">
    <source>
        <dbReference type="PROSITE-ProRule" id="PRU00175"/>
    </source>
</evidence>
<evidence type="ECO:0000259" key="9">
    <source>
        <dbReference type="PROSITE" id="PS50089"/>
    </source>
</evidence>
<dbReference type="GO" id="GO:0008270">
    <property type="term" value="F:zinc ion binding"/>
    <property type="evidence" value="ECO:0007669"/>
    <property type="project" value="UniProtKB-KW"/>
</dbReference>
<comment type="caution">
    <text evidence="10">The sequence shown here is derived from an EMBL/GenBank/DDBJ whole genome shotgun (WGS) entry which is preliminary data.</text>
</comment>
<evidence type="ECO:0000313" key="11">
    <source>
        <dbReference type="Proteomes" id="UP000245119"/>
    </source>
</evidence>
<accession>A0A2T7NMR7</accession>
<gene>
    <name evidence="10" type="ORF">C0Q70_18275</name>
</gene>
<proteinExistence type="predicted"/>
<dbReference type="GO" id="GO:0043161">
    <property type="term" value="P:proteasome-mediated ubiquitin-dependent protein catabolic process"/>
    <property type="evidence" value="ECO:0007669"/>
    <property type="project" value="TreeGrafter"/>
</dbReference>
<evidence type="ECO:0000313" key="10">
    <source>
        <dbReference type="EMBL" id="PVD22461.1"/>
    </source>
</evidence>
<dbReference type="GO" id="GO:0061630">
    <property type="term" value="F:ubiquitin protein ligase activity"/>
    <property type="evidence" value="ECO:0007669"/>
    <property type="project" value="InterPro"/>
</dbReference>
<dbReference type="AlphaFoldDB" id="A0A2T7NMR7"/>
<feature type="coiled-coil region" evidence="8">
    <location>
        <begin position="160"/>
        <end position="194"/>
    </location>
</feature>
<dbReference type="PROSITE" id="PS50294">
    <property type="entry name" value="WD_REPEATS_REGION"/>
    <property type="match status" value="1"/>
</dbReference>
<dbReference type="InterPro" id="IPR015943">
    <property type="entry name" value="WD40/YVTN_repeat-like_dom_sf"/>
</dbReference>
<evidence type="ECO:0000256" key="3">
    <source>
        <dbReference type="ARBA" id="ARBA00022737"/>
    </source>
</evidence>
<evidence type="ECO:0000256" key="4">
    <source>
        <dbReference type="ARBA" id="ARBA00022771"/>
    </source>
</evidence>
<dbReference type="SMART" id="SM00184">
    <property type="entry name" value="RING"/>
    <property type="match status" value="1"/>
</dbReference>
<dbReference type="InterPro" id="IPR017907">
    <property type="entry name" value="Znf_RING_CS"/>
</dbReference>
<keyword evidence="8" id="KW-0175">Coiled coil</keyword>
<keyword evidence="4 6" id="KW-0863">Zinc-finger</keyword>